<dbReference type="Proteomes" id="UP000036867">
    <property type="component" value="Unassembled WGS sequence"/>
</dbReference>
<feature type="transmembrane region" description="Helical" evidence="1">
    <location>
        <begin position="35"/>
        <end position="55"/>
    </location>
</feature>
<evidence type="ECO:0000256" key="1">
    <source>
        <dbReference type="SAM" id="Phobius"/>
    </source>
</evidence>
<dbReference type="AlphaFoldDB" id="A0A0M0LK38"/>
<gene>
    <name evidence="2" type="ORF">AMD00_00680</name>
</gene>
<evidence type="ECO:0000313" key="2">
    <source>
        <dbReference type="EMBL" id="KOO51063.1"/>
    </source>
</evidence>
<dbReference type="EMBL" id="LILB01000001">
    <property type="protein sequence ID" value="KOO51063.1"/>
    <property type="molecule type" value="Genomic_DNA"/>
</dbReference>
<protein>
    <submittedName>
        <fullName evidence="2">Uncharacterized protein</fullName>
    </submittedName>
</protein>
<keyword evidence="1" id="KW-0812">Transmembrane</keyword>
<accession>A0A0M0LK38</accession>
<keyword evidence="1" id="KW-1133">Transmembrane helix</keyword>
<feature type="transmembrane region" description="Helical" evidence="1">
    <location>
        <begin position="6"/>
        <end position="28"/>
    </location>
</feature>
<proteinExistence type="predicted"/>
<dbReference type="RefSeq" id="WP_053415181.1">
    <property type="nucleotide sequence ID" value="NZ_LILB01000001.1"/>
</dbReference>
<reference evidence="3" key="1">
    <citation type="submission" date="2015-08" db="EMBL/GenBank/DDBJ databases">
        <title>Fjat-10028 dsm 16317.</title>
        <authorList>
            <person name="Liu B."/>
            <person name="Wang J."/>
            <person name="Zhu Y."/>
            <person name="Liu G."/>
            <person name="Chen Q."/>
            <person name="Chen Z."/>
            <person name="Lan J."/>
            <person name="Che J."/>
            <person name="Ge C."/>
            <person name="Shi H."/>
            <person name="Pan Z."/>
            <person name="Liu X."/>
        </authorList>
    </citation>
    <scope>NUCLEOTIDE SEQUENCE [LARGE SCALE GENOMIC DNA]</scope>
    <source>
        <strain evidence="3">DSM 16317</strain>
    </source>
</reference>
<comment type="caution">
    <text evidence="2">The sequence shown here is derived from an EMBL/GenBank/DDBJ whole genome shotgun (WGS) entry which is preliminary data.</text>
</comment>
<dbReference type="GeneID" id="301134637"/>
<organism evidence="2 3">
    <name type="scientific">Viridibacillus arvi</name>
    <dbReference type="NCBI Taxonomy" id="263475"/>
    <lineage>
        <taxon>Bacteria</taxon>
        <taxon>Bacillati</taxon>
        <taxon>Bacillota</taxon>
        <taxon>Bacilli</taxon>
        <taxon>Bacillales</taxon>
        <taxon>Caryophanaceae</taxon>
        <taxon>Viridibacillus</taxon>
    </lineage>
</organism>
<keyword evidence="1" id="KW-0472">Membrane</keyword>
<keyword evidence="3" id="KW-1185">Reference proteome</keyword>
<evidence type="ECO:0000313" key="3">
    <source>
        <dbReference type="Proteomes" id="UP000036867"/>
    </source>
</evidence>
<name>A0A0M0LK38_9BACL</name>
<sequence>MTKVLNLGIWFLFFILFVTLFYIVLAFIKNKQRKYITRALLIFLTLLLTIVAFYFPVKNPLQQAKQVTFTIENGVSEDKLESKKVNEIKQIIQNQHLIKNTSKTLVGTSPYPFNEGINIHISGNEISFNMLVFIRIDNPKESYVEYNSQYYSILKSDKFVQDIVKVINRLES</sequence>